<feature type="compositionally biased region" description="Basic and acidic residues" evidence="2">
    <location>
        <begin position="9"/>
        <end position="19"/>
    </location>
</feature>
<evidence type="ECO:0000256" key="1">
    <source>
        <dbReference type="ARBA" id="ARBA00022679"/>
    </source>
</evidence>
<dbReference type="PANTHER" id="PTHR48050">
    <property type="entry name" value="STEROL 3-BETA-GLUCOSYLTRANSFERASE"/>
    <property type="match status" value="1"/>
</dbReference>
<dbReference type="OMA" id="EDLMAYM"/>
<dbReference type="PANTHER" id="PTHR48050:SF27">
    <property type="entry name" value="GLUCOSYLTRANSFERASE, PUTATIVE (AFU_ORTHOLOGUE AFUA_7G04880)-RELATED"/>
    <property type="match status" value="1"/>
</dbReference>
<dbReference type="GeneID" id="20703839"/>
<dbReference type="KEGG" id="vda:VDAG_02376"/>
<dbReference type="EMBL" id="DS572698">
    <property type="protein sequence ID" value="EGY20852.1"/>
    <property type="molecule type" value="Genomic_DNA"/>
</dbReference>
<dbReference type="InterPro" id="IPR010610">
    <property type="entry name" value="EryCIII-like_C"/>
</dbReference>
<dbReference type="eggNOG" id="KOG1192">
    <property type="taxonomic scope" value="Eukaryota"/>
</dbReference>
<dbReference type="InterPro" id="IPR004276">
    <property type="entry name" value="GlycoTrans_28_N"/>
</dbReference>
<dbReference type="OrthoDB" id="5835829at2759"/>
<dbReference type="HOGENOM" id="CLU_000537_1_2_1"/>
<protein>
    <submittedName>
        <fullName evidence="5">UDP-glucose,sterol transferase</fullName>
    </submittedName>
</protein>
<keyword evidence="6" id="KW-1185">Reference proteome</keyword>
<dbReference type="GO" id="GO:0016906">
    <property type="term" value="F:sterol 3-beta-glucosyltransferase activity"/>
    <property type="evidence" value="ECO:0007669"/>
    <property type="project" value="UniProtKB-ARBA"/>
</dbReference>
<feature type="domain" description="Glycosyltransferase family 28 N-terminal" evidence="3">
    <location>
        <begin position="79"/>
        <end position="218"/>
    </location>
</feature>
<evidence type="ECO:0000313" key="5">
    <source>
        <dbReference type="EMBL" id="EGY20852.1"/>
    </source>
</evidence>
<evidence type="ECO:0000259" key="3">
    <source>
        <dbReference type="Pfam" id="PF03033"/>
    </source>
</evidence>
<evidence type="ECO:0000256" key="2">
    <source>
        <dbReference type="SAM" id="MobiDB-lite"/>
    </source>
</evidence>
<feature type="domain" description="Erythromycin biosynthesis protein CIII-like C-terminal" evidence="4">
    <location>
        <begin position="305"/>
        <end position="393"/>
    </location>
</feature>
<gene>
    <name evidence="5" type="ORF">VDAG_02376</name>
</gene>
<organism evidence="5 6">
    <name type="scientific">Verticillium dahliae (strain VdLs.17 / ATCC MYA-4575 / FGSC 10137)</name>
    <name type="common">Verticillium wilt</name>
    <dbReference type="NCBI Taxonomy" id="498257"/>
    <lineage>
        <taxon>Eukaryota</taxon>
        <taxon>Fungi</taxon>
        <taxon>Dikarya</taxon>
        <taxon>Ascomycota</taxon>
        <taxon>Pezizomycotina</taxon>
        <taxon>Sordariomycetes</taxon>
        <taxon>Hypocreomycetidae</taxon>
        <taxon>Glomerellales</taxon>
        <taxon>Plectosphaerellaceae</taxon>
        <taxon>Verticillium</taxon>
    </lineage>
</organism>
<proteinExistence type="predicted"/>
<dbReference type="GO" id="GO:0005975">
    <property type="term" value="P:carbohydrate metabolic process"/>
    <property type="evidence" value="ECO:0007669"/>
    <property type="project" value="InterPro"/>
</dbReference>
<feature type="region of interest" description="Disordered" evidence="2">
    <location>
        <begin position="1"/>
        <end position="24"/>
    </location>
</feature>
<accession>G2WXP4</accession>
<keyword evidence="1 5" id="KW-0808">Transferase</keyword>
<dbReference type="Gene3D" id="3.40.50.2000">
    <property type="entry name" value="Glycogen Phosphorylase B"/>
    <property type="match status" value="2"/>
</dbReference>
<dbReference type="SUPFAM" id="SSF53756">
    <property type="entry name" value="UDP-Glycosyltransferase/glycogen phosphorylase"/>
    <property type="match status" value="1"/>
</dbReference>
<evidence type="ECO:0000259" key="4">
    <source>
        <dbReference type="Pfam" id="PF06722"/>
    </source>
</evidence>
<evidence type="ECO:0000313" key="6">
    <source>
        <dbReference type="Proteomes" id="UP000001611"/>
    </source>
</evidence>
<dbReference type="RefSeq" id="XP_009651324.1">
    <property type="nucleotide sequence ID" value="XM_009653029.1"/>
</dbReference>
<dbReference type="Pfam" id="PF03033">
    <property type="entry name" value="Glyco_transf_28"/>
    <property type="match status" value="1"/>
</dbReference>
<dbReference type="InterPro" id="IPR002213">
    <property type="entry name" value="UDP_glucos_trans"/>
</dbReference>
<dbReference type="CDD" id="cd03784">
    <property type="entry name" value="GT1_Gtf-like"/>
    <property type="match status" value="1"/>
</dbReference>
<dbReference type="Proteomes" id="UP000001611">
    <property type="component" value="Chromosome 3"/>
</dbReference>
<reference evidence="5 6" key="1">
    <citation type="submission" date="2008-03" db="EMBL/GenBank/DDBJ databases">
        <title>The Genome Sequence of Verticillium dahliae VdLs.17.</title>
        <authorList>
            <consortium name="The Broad Institute Genome Sequencing Platform"/>
            <person name="Ma L.-J.J."/>
            <person name="Klosterman S.J."/>
            <person name="Subbarao K."/>
            <person name="Dobinson K."/>
            <person name="Veronese P."/>
            <person name="Kang S."/>
            <person name="Gold S.E."/>
            <person name="Young S."/>
            <person name="Jaffe D."/>
            <person name="Gnerre S."/>
            <person name="Berlin A."/>
            <person name="Heiman D."/>
            <person name="Hepburn T."/>
            <person name="Sykes S."/>
            <person name="Alvarado L."/>
            <person name="Kodira C.D."/>
            <person name="Lander E."/>
            <person name="Galagan J."/>
            <person name="Nusbaum C."/>
            <person name="Birren B."/>
        </authorList>
    </citation>
    <scope>NUCLEOTIDE SEQUENCE [LARGE SCALE GENOMIC DNA]</scope>
    <source>
        <strain evidence="6">VdLs.17 / ATCC MYA-4575 / FGSC 10137</strain>
    </source>
</reference>
<dbReference type="Pfam" id="PF06722">
    <property type="entry name" value="EryCIII-like_C"/>
    <property type="match status" value="1"/>
</dbReference>
<dbReference type="InterPro" id="IPR050426">
    <property type="entry name" value="Glycosyltransferase_28"/>
</dbReference>
<name>G2WXP4_VERDV</name>
<dbReference type="AlphaFoldDB" id="G2WXP4"/>
<sequence length="640" mass="69401">MSHLSKPALKPESEDDGRYPYDLPPPYELHSTGEFLDTSTAISDDGRVNISFSSRDPAHLARLLPSTPPAPLPAHEGLGDVQPFIAYGTALRRYGHRVRLATHNNFADFVRESGLEFYPIGGDPADLMSYMVRNPGLIPSLESLRGGDIGRKRRMIKEMLDGCWEACYHPDPVTNEPFVADAIVANPPSFAHVHCAQALGVPVHIMFTMPWTATKAFPHPLANFQSNNTNSSTANWLSYGVVETMTWQGLGDVINDWRRKSLGLENSPASMGPGITTHLKVPHTYCWSPAIMPKPADWGPEIEWLFKRVSVVVHHGGAGTTACGLVNARPTIIVPFFGDQPFWGGIVASVGAGSKPIPHKKLSADLLVEALRYCLLDEAKRAAQHVSSRMRVETGVDSAVESLHRNLPVDDMACDALPQYAATWVCEKKRRIMKLSDRAAATLIAEKKLKVSDLVPLRVRCYDTDVTRWDPLTGGASSVLGTLMDMTMAFGGIFIDPFKEYKRRRTQPGADGTPGSRDGSAGAAAMAAGKGLGKVYGSMTKGALLDMPLAFTEGLRNVPKLYGAEPDDYGRVTDWKSGAVVGGKALGLGLYNSVTGLVTEPYKGAKKEGAVGFMKGVGKGSVELVTNHIWYLRVSGARHI</sequence>
<dbReference type="InParanoid" id="G2WXP4"/>